<dbReference type="Pfam" id="PF12796">
    <property type="entry name" value="Ank_2"/>
    <property type="match status" value="1"/>
</dbReference>
<sequence length="511" mass="58532">MQACYYPYPPKNFSGRKKYYRNALCFATLSGDLNAVKRILQCQPHLLSAESIEYALTSQQPEIASFLLNQQFTPCKFRYSDDENERMMQFILSAIRKDNIEIFKMLKIFLNGDYDNVLVTCFPHALKMRSFNCALLLFEWHREQIIFHFDVVRMAAEYGNLDLIIRLHNENARFTTETMDQAAEFGYLSIVKFLHENRTEGCTTEAMDKAAANGHLDVVKFLHVNRTEGCTTDALINSIHNESLELVKYLVYNCPQSYTPDALYMAVIYNYKKLVKLLLDTGKFEFSAKTLEVAYSNDRADFILWFIQTFQDSIAADTLVKKALEDAKFRVVYGLVAAGFPVELPTNMLRCIVHPEALEFFEWFVNQGIELQPQWMDLAASFGTLELVKFFHEKCTAGCTTDAIDGAAKKDKFAIVKFLVKNRSEGCSNAAFEGAIKKKAQVLFELLLKHYPDKCSNLDMAAIFESNCAIFFSEMFELWCCPAASSYPRDNRSSTQRIIRVSTSTMFDFIG</sequence>
<accession>A0A1V9Z0I2</accession>
<reference evidence="1 2" key="1">
    <citation type="journal article" date="2014" name="Genome Biol. Evol.">
        <title>The secreted proteins of Achlya hypogyna and Thraustotheca clavata identify the ancestral oomycete secretome and reveal gene acquisitions by horizontal gene transfer.</title>
        <authorList>
            <person name="Misner I."/>
            <person name="Blouin N."/>
            <person name="Leonard G."/>
            <person name="Richards T.A."/>
            <person name="Lane C.E."/>
        </authorList>
    </citation>
    <scope>NUCLEOTIDE SEQUENCE [LARGE SCALE GENOMIC DNA]</scope>
    <source>
        <strain evidence="1 2">ATCC 34112</strain>
    </source>
</reference>
<evidence type="ECO:0000313" key="1">
    <source>
        <dbReference type="EMBL" id="OQR91559.1"/>
    </source>
</evidence>
<dbReference type="InterPro" id="IPR036770">
    <property type="entry name" value="Ankyrin_rpt-contain_sf"/>
</dbReference>
<dbReference type="PANTHER" id="PTHR46586">
    <property type="entry name" value="ANKYRIN REPEAT-CONTAINING PROTEIN"/>
    <property type="match status" value="1"/>
</dbReference>
<dbReference type="EMBL" id="JNBS01002407">
    <property type="protein sequence ID" value="OQR91559.1"/>
    <property type="molecule type" value="Genomic_DNA"/>
</dbReference>
<dbReference type="InterPro" id="IPR002110">
    <property type="entry name" value="Ankyrin_rpt"/>
</dbReference>
<evidence type="ECO:0000313" key="2">
    <source>
        <dbReference type="Proteomes" id="UP000243217"/>
    </source>
</evidence>
<dbReference type="AlphaFoldDB" id="A0A1V9Z0I2"/>
<dbReference type="PANTHER" id="PTHR46586:SF3">
    <property type="entry name" value="ANKYRIN REPEAT-CONTAINING PROTEIN"/>
    <property type="match status" value="1"/>
</dbReference>
<dbReference type="STRING" id="74557.A0A1V9Z0I2"/>
<dbReference type="InterPro" id="IPR052050">
    <property type="entry name" value="SecEffector_AnkRepeat"/>
</dbReference>
<dbReference type="Gene3D" id="1.25.40.20">
    <property type="entry name" value="Ankyrin repeat-containing domain"/>
    <property type="match status" value="2"/>
</dbReference>
<proteinExistence type="predicted"/>
<dbReference type="Proteomes" id="UP000243217">
    <property type="component" value="Unassembled WGS sequence"/>
</dbReference>
<comment type="caution">
    <text evidence="1">The sequence shown here is derived from an EMBL/GenBank/DDBJ whole genome shotgun (WGS) entry which is preliminary data.</text>
</comment>
<keyword evidence="2" id="KW-1185">Reference proteome</keyword>
<gene>
    <name evidence="1" type="ORF">THRCLA_08942</name>
</gene>
<name>A0A1V9Z0I2_9STRA</name>
<protein>
    <submittedName>
        <fullName evidence="1">Uncharacterized protein</fullName>
    </submittedName>
</protein>
<organism evidence="1 2">
    <name type="scientific">Thraustotheca clavata</name>
    <dbReference type="NCBI Taxonomy" id="74557"/>
    <lineage>
        <taxon>Eukaryota</taxon>
        <taxon>Sar</taxon>
        <taxon>Stramenopiles</taxon>
        <taxon>Oomycota</taxon>
        <taxon>Saprolegniomycetes</taxon>
        <taxon>Saprolegniales</taxon>
        <taxon>Achlyaceae</taxon>
        <taxon>Thraustotheca</taxon>
    </lineage>
</organism>
<dbReference type="SUPFAM" id="SSF48403">
    <property type="entry name" value="Ankyrin repeat"/>
    <property type="match status" value="2"/>
</dbReference>